<dbReference type="RefSeq" id="WP_218445686.1">
    <property type="nucleotide sequence ID" value="NZ_JAGSPA010000003.1"/>
</dbReference>
<dbReference type="CDD" id="cd03221">
    <property type="entry name" value="ABCF_EF-3"/>
    <property type="match status" value="2"/>
</dbReference>
<dbReference type="PROSITE" id="PS50893">
    <property type="entry name" value="ABC_TRANSPORTER_2"/>
    <property type="match status" value="2"/>
</dbReference>
<evidence type="ECO:0000259" key="4">
    <source>
        <dbReference type="PROSITE" id="PS50893"/>
    </source>
</evidence>
<dbReference type="Proteomes" id="UP000722336">
    <property type="component" value="Unassembled WGS sequence"/>
</dbReference>
<name>A0ABS6SEP7_9SPHN</name>
<feature type="compositionally biased region" description="Basic residues" evidence="3">
    <location>
        <begin position="493"/>
        <end position="503"/>
    </location>
</feature>
<feature type="domain" description="ABC transporter" evidence="4">
    <location>
        <begin position="6"/>
        <end position="215"/>
    </location>
</feature>
<dbReference type="SMART" id="SM00382">
    <property type="entry name" value="AAA"/>
    <property type="match status" value="2"/>
</dbReference>
<dbReference type="InterPro" id="IPR017871">
    <property type="entry name" value="ABC_transporter-like_CS"/>
</dbReference>
<organism evidence="5 6">
    <name type="scientific">Pacificimonas pallii</name>
    <dbReference type="NCBI Taxonomy" id="2827236"/>
    <lineage>
        <taxon>Bacteria</taxon>
        <taxon>Pseudomonadati</taxon>
        <taxon>Pseudomonadota</taxon>
        <taxon>Alphaproteobacteria</taxon>
        <taxon>Sphingomonadales</taxon>
        <taxon>Sphingosinicellaceae</taxon>
        <taxon>Pacificimonas</taxon>
    </lineage>
</organism>
<dbReference type="InterPro" id="IPR003439">
    <property type="entry name" value="ABC_transporter-like_ATP-bd"/>
</dbReference>
<accession>A0ABS6SEP7</accession>
<reference evidence="5 6" key="1">
    <citation type="submission" date="2021-04" db="EMBL/GenBank/DDBJ databases">
        <authorList>
            <person name="Pira H."/>
            <person name="Risdian C."/>
            <person name="Wink J."/>
        </authorList>
    </citation>
    <scope>NUCLEOTIDE SEQUENCE [LARGE SCALE GENOMIC DNA]</scope>
    <source>
        <strain evidence="5 6">WHA3</strain>
    </source>
</reference>
<feature type="domain" description="ABC transporter" evidence="4">
    <location>
        <begin position="282"/>
        <end position="508"/>
    </location>
</feature>
<feature type="region of interest" description="Disordered" evidence="3">
    <location>
        <begin position="493"/>
        <end position="516"/>
    </location>
</feature>
<keyword evidence="6" id="KW-1185">Reference proteome</keyword>
<dbReference type="InterPro" id="IPR003593">
    <property type="entry name" value="AAA+_ATPase"/>
</dbReference>
<evidence type="ECO:0000256" key="3">
    <source>
        <dbReference type="SAM" id="MobiDB-lite"/>
    </source>
</evidence>
<sequence length="593" mass="65456">MAAPIISLESIGLNQGTGWLFRDLDLFVGERDRLALIGRNGAGKTTLFRIIAGEVEVDAGLRKERPGTRIVTLLQDPDVSPYATLRDFALGGREAPAAHDVESIADQIGIDLDRQAATSSGGERRRAALARALASEPDLLLLDEPTNHLDIAAIEWLEGWLGRYTGAVVTVSHDREFLKRLTNASLWLDRGTLRRADIGFGGFEAWTEEILEQDARAQAKMDTKLAQEAQWLSKGVTARRKRNVGRLEKLWELRAQRAEMLGQVGKAKLALESDDAKAKVVIDAKNISKTYDGREIIKPMDLRLQRGDRIGLIGPNGAGKSTLLKLLTKEIEPDTGRVRHAKTLTGITIDQQRSLLKPKLRVRDILTNGTDWIDVRGEPRHIVGYLKDFLFDRSYIDAEIGSLSGGEQSRLLLAREFARPSNLLVLDEPTNDLDLETLDLLQEVIADYDGTVLLVSHDRDFLDRTVTMVVGLDGSGDVDIIAGGYADWEAKRRRPEKPVKAKPKASAAPAAPVQREERMTFKDRHELDELPGRIARLEKDIRVHETALADPALYADGPAASTKLGAALEVLKADLAVAEDRWLELSEMAEALG</sequence>
<evidence type="ECO:0000256" key="1">
    <source>
        <dbReference type="ARBA" id="ARBA00022741"/>
    </source>
</evidence>
<dbReference type="PANTHER" id="PTHR42855:SF1">
    <property type="entry name" value="ABC TRANSPORTER DOMAIN-CONTAINING PROTEIN"/>
    <property type="match status" value="1"/>
</dbReference>
<dbReference type="Pfam" id="PF00005">
    <property type="entry name" value="ABC_tran"/>
    <property type="match status" value="2"/>
</dbReference>
<dbReference type="Pfam" id="PF16326">
    <property type="entry name" value="ABC_tran_CTD"/>
    <property type="match status" value="1"/>
</dbReference>
<keyword evidence="2 5" id="KW-0067">ATP-binding</keyword>
<dbReference type="InterPro" id="IPR051309">
    <property type="entry name" value="ABCF_ATPase"/>
</dbReference>
<keyword evidence="1" id="KW-0547">Nucleotide-binding</keyword>
<comment type="caution">
    <text evidence="5">The sequence shown here is derived from an EMBL/GenBank/DDBJ whole genome shotgun (WGS) entry which is preliminary data.</text>
</comment>
<evidence type="ECO:0000313" key="5">
    <source>
        <dbReference type="EMBL" id="MBV7256864.1"/>
    </source>
</evidence>
<dbReference type="EMBL" id="JAGSPA010000003">
    <property type="protein sequence ID" value="MBV7256864.1"/>
    <property type="molecule type" value="Genomic_DNA"/>
</dbReference>
<protein>
    <submittedName>
        <fullName evidence="5">ATP-binding cassette domain-containing protein</fullName>
    </submittedName>
</protein>
<dbReference type="PROSITE" id="PS00211">
    <property type="entry name" value="ABC_TRANSPORTER_1"/>
    <property type="match status" value="1"/>
</dbReference>
<evidence type="ECO:0000313" key="6">
    <source>
        <dbReference type="Proteomes" id="UP000722336"/>
    </source>
</evidence>
<gene>
    <name evidence="5" type="ORF">KCG44_08700</name>
</gene>
<evidence type="ECO:0000256" key="2">
    <source>
        <dbReference type="ARBA" id="ARBA00022840"/>
    </source>
</evidence>
<dbReference type="InterPro" id="IPR032524">
    <property type="entry name" value="ABC_tran_C"/>
</dbReference>
<proteinExistence type="predicted"/>
<dbReference type="GO" id="GO:0005524">
    <property type="term" value="F:ATP binding"/>
    <property type="evidence" value="ECO:0007669"/>
    <property type="project" value="UniProtKB-KW"/>
</dbReference>
<dbReference type="PANTHER" id="PTHR42855">
    <property type="entry name" value="ABC TRANSPORTER ATP-BINDING SUBUNIT"/>
    <property type="match status" value="1"/>
</dbReference>